<dbReference type="SUPFAM" id="SSF69572">
    <property type="entry name" value="Activating enzymes of the ubiquitin-like proteins"/>
    <property type="match status" value="1"/>
</dbReference>
<keyword evidence="3" id="KW-1185">Reference proteome</keyword>
<dbReference type="OrthoDB" id="6377837at2"/>
<dbReference type="KEGG" id="sdr:SCD_n00258"/>
<accession>S6B037</accession>
<sequence length="455" mass="50578">MRDTRIVLLEPQMALLRKLLFDRMGVEGAAFLLCGQSQTERATKLIAHVIMPIAEEDFLYREAYGLSISSSALVRITKQAKIENLSIIFAHSHPEGFADFSDQDDGEELKLLPFLQKRVPDRVHGTLVLTENDIRGRLYLPHQEPADVILEVGARIRSWSKNPENEITAIFDRQVRAFGQDIQKILSNLHIGIVGLGGTGSPVAEQLCRLGVGRLSLFDGDVLDATNVNRVYGSKVDDAGQFKVEIIKRHLDSIGLKTIIDVFPKHITDKNTAESIRDCDVVFGCTDNELPRSILTQLAMHYNIPVIDLGVLISSQHGAITSVYGRVTTLISGEACLFCRGRISAEAIRVETLSDEDRRNQIRDGYAPELDEPAPAVIAFTSATASAAISELLHRLTGFMGEERQSSEVLLAFDQSRIRTNRIEPRDGCFCGDHTMWGRGDVQPYLDMVWATHTK</sequence>
<dbReference type="STRING" id="1163617.SCD_n00258"/>
<evidence type="ECO:0000259" key="1">
    <source>
        <dbReference type="Pfam" id="PF00899"/>
    </source>
</evidence>
<evidence type="ECO:0000313" key="2">
    <source>
        <dbReference type="EMBL" id="BAN34107.1"/>
    </source>
</evidence>
<dbReference type="InterPro" id="IPR045886">
    <property type="entry name" value="ThiF/MoeB/HesA"/>
</dbReference>
<dbReference type="GO" id="GO:0061503">
    <property type="term" value="F:tRNA threonylcarbamoyladenosine dehydratase"/>
    <property type="evidence" value="ECO:0007669"/>
    <property type="project" value="TreeGrafter"/>
</dbReference>
<dbReference type="EMBL" id="AP013066">
    <property type="protein sequence ID" value="BAN34107.1"/>
    <property type="molecule type" value="Genomic_DNA"/>
</dbReference>
<gene>
    <name evidence="2" type="ORF">SCD_n00258</name>
</gene>
<dbReference type="PANTHER" id="PTHR43267">
    <property type="entry name" value="TRNA THREONYLCARBAMOYLADENOSINE DEHYDRATASE"/>
    <property type="match status" value="1"/>
</dbReference>
<dbReference type="GO" id="GO:0008641">
    <property type="term" value="F:ubiquitin-like modifier activating enzyme activity"/>
    <property type="evidence" value="ECO:0007669"/>
    <property type="project" value="InterPro"/>
</dbReference>
<reference evidence="2 3" key="1">
    <citation type="journal article" date="2012" name="Appl. Environ. Microbiol.">
        <title>Draft genome sequence of a psychrotolerant sulfur-oxidizing bacterium, Sulfuricella denitrificans skB26, and proteomic insights into cold adaptation.</title>
        <authorList>
            <person name="Watanabe T."/>
            <person name="Kojima H."/>
            <person name="Fukui M."/>
        </authorList>
    </citation>
    <scope>NUCLEOTIDE SEQUENCE [LARGE SCALE GENOMIC DNA]</scope>
    <source>
        <strain evidence="3">skB26</strain>
    </source>
</reference>
<evidence type="ECO:0000313" key="3">
    <source>
        <dbReference type="Proteomes" id="UP000015559"/>
    </source>
</evidence>
<dbReference type="InterPro" id="IPR000594">
    <property type="entry name" value="ThiF_NAD_FAD-bd"/>
</dbReference>
<proteinExistence type="predicted"/>
<protein>
    <recommendedName>
        <fullName evidence="1">THIF-type NAD/FAD binding fold domain-containing protein</fullName>
    </recommendedName>
</protein>
<dbReference type="AlphaFoldDB" id="S6B037"/>
<dbReference type="Gene3D" id="3.40.50.720">
    <property type="entry name" value="NAD(P)-binding Rossmann-like Domain"/>
    <property type="match status" value="1"/>
</dbReference>
<dbReference type="PANTHER" id="PTHR43267:SF1">
    <property type="entry name" value="TRNA THREONYLCARBAMOYLADENOSINE DEHYDRATASE"/>
    <property type="match status" value="1"/>
</dbReference>
<organism evidence="2 3">
    <name type="scientific">Sulfuricella denitrificans (strain DSM 22764 / NBRC 105220 / skB26)</name>
    <dbReference type="NCBI Taxonomy" id="1163617"/>
    <lineage>
        <taxon>Bacteria</taxon>
        <taxon>Pseudomonadati</taxon>
        <taxon>Pseudomonadota</taxon>
        <taxon>Betaproteobacteria</taxon>
        <taxon>Nitrosomonadales</taxon>
        <taxon>Sulfuricellaceae</taxon>
        <taxon>Sulfuricella</taxon>
    </lineage>
</organism>
<dbReference type="GO" id="GO:0061504">
    <property type="term" value="P:cyclic threonylcarbamoyladenosine biosynthetic process"/>
    <property type="evidence" value="ECO:0007669"/>
    <property type="project" value="TreeGrafter"/>
</dbReference>
<name>S6B037_SULDS</name>
<dbReference type="Proteomes" id="UP000015559">
    <property type="component" value="Chromosome"/>
</dbReference>
<dbReference type="Pfam" id="PF00899">
    <property type="entry name" value="ThiF"/>
    <property type="match status" value="1"/>
</dbReference>
<dbReference type="HOGENOM" id="CLU_041781_0_0_4"/>
<dbReference type="eggNOG" id="COG0476">
    <property type="taxonomic scope" value="Bacteria"/>
</dbReference>
<dbReference type="InterPro" id="IPR035985">
    <property type="entry name" value="Ubiquitin-activating_enz"/>
</dbReference>
<feature type="domain" description="THIF-type NAD/FAD binding fold" evidence="1">
    <location>
        <begin position="172"/>
        <end position="425"/>
    </location>
</feature>